<protein>
    <submittedName>
        <fullName evidence="2">Uncharacterized protein</fullName>
    </submittedName>
</protein>
<name>A0A9X8N993_9ACTN</name>
<proteinExistence type="predicted"/>
<feature type="region of interest" description="Disordered" evidence="1">
    <location>
        <begin position="60"/>
        <end position="84"/>
    </location>
</feature>
<sequence length="1080" mass="114889">MAGKQYTVRLPGPAGAGGGEMNVVEVAPGVGVATGQDARTLAERAGVFHLRTRDCTAASLKGMMKPGGEDPRTKLEKDDQRWTPGPQYTDYVKELLSVMRTSGQGSTLAGSFAQGLLPVLGGQQPAGGSRVLTDAQGGDSGLRVVFALGQHGWDWWAAPGDLERAQDGTGSWALVSVPFRRTFSEGSFTITPASMLAHVMKHASQIHQGSFDPRIAPDITQSTKAHEFTTADMTVSEIEARGKRTQLVHLTRGSRAAKDQMAQPDLPERTAQSIELAQKNAESLAGPGQLRRRQEEARALLASREATARITERSVAKELGTFYQGPMKQTATQKTHEILITASPAELRDALHQQASIEKDKTGKVIKVKKPSTLSRAPKGKLEDYELKQLNRQKIALVGRDIKQWEDPLTKGSELAATVNITASKAPALGAAIGLAAGSPAGPAGMAIGASVGGGIGAVVKYGAKLTNPAVSLSKQAKNVLSSAGASSEDGKPQLQEPDQWPQESVAPPPHGAGAKSVHIGPASSGQSGTVRVLPVPGYPGVGICTETDAQGLATMAGTFGNRTRKCTPLTDPVRERYERTLPGTPRSGAPFAEYATELLQAAQESASVKILLRGFATAGPLPQAAVGKPPAAPALGDLGSYAADGGRARQLLTTPGPTGAAVDSGFRVVLAAGRHAWDWWTAPGDAACSTDGSGTWAVISLPYRLAFYEGDPQVRPDLLLGHQLTHASQAQHGRLDPEERPIPGEKNTKFGLQETRPFHPTEEIRSAVTGKPYREPVVHARNDEFLARGTYPVEESGKLPASVNDSLRYSEQYHKSRFSSLPRQSKEFKALNDLRDARLSSVQVSERTIAEELGANPQNRDPGKELYTTEMHVKSGKESLTQRLAGVKSSKPSHVRRKLTKASGQEAQQDKEAGLGKKGVKLTLADEALPEGSRKAEIYNQVVSTAVKKPVKMGLDLATGGVEVPFVGDVINVLAHPDTFNRISHDLRRSEVYAPPPLREPARSRPPTDRSSGTHSPTPTLAPPAQASGTAQKAQNPPITDAERAALALARRRDSARRAPTPTPSPTPHPRSALRKTAR</sequence>
<feature type="compositionally biased region" description="Basic and acidic residues" evidence="1">
    <location>
        <begin position="734"/>
        <end position="749"/>
    </location>
</feature>
<feature type="compositionally biased region" description="Polar residues" evidence="1">
    <location>
        <begin position="1028"/>
        <end position="1039"/>
    </location>
</feature>
<comment type="caution">
    <text evidence="2">The sequence shown here is derived from an EMBL/GenBank/DDBJ whole genome shotgun (WGS) entry which is preliminary data.</text>
</comment>
<dbReference type="RefSeq" id="WP_073449917.1">
    <property type="nucleotide sequence ID" value="NZ_FRBK01000036.1"/>
</dbReference>
<feature type="compositionally biased region" description="Basic and acidic residues" evidence="1">
    <location>
        <begin position="67"/>
        <end position="81"/>
    </location>
</feature>
<feature type="compositionally biased region" description="Basic residues" evidence="1">
    <location>
        <begin position="892"/>
        <end position="901"/>
    </location>
</feature>
<feature type="region of interest" description="Disordered" evidence="1">
    <location>
        <begin position="988"/>
        <end position="1080"/>
    </location>
</feature>
<gene>
    <name evidence="2" type="ORF">SAMN05216268_1362</name>
</gene>
<dbReference type="AlphaFoldDB" id="A0A9X8N993"/>
<feature type="region of interest" description="Disordered" evidence="1">
    <location>
        <begin position="729"/>
        <end position="753"/>
    </location>
</feature>
<dbReference type="Proteomes" id="UP000184388">
    <property type="component" value="Unassembled WGS sequence"/>
</dbReference>
<organism evidence="2 3">
    <name type="scientific">Streptomyces yunnanensis</name>
    <dbReference type="NCBI Taxonomy" id="156453"/>
    <lineage>
        <taxon>Bacteria</taxon>
        <taxon>Bacillati</taxon>
        <taxon>Actinomycetota</taxon>
        <taxon>Actinomycetes</taxon>
        <taxon>Kitasatosporales</taxon>
        <taxon>Streptomycetaceae</taxon>
        <taxon>Streptomyces</taxon>
    </lineage>
</organism>
<evidence type="ECO:0000256" key="1">
    <source>
        <dbReference type="SAM" id="MobiDB-lite"/>
    </source>
</evidence>
<feature type="region of interest" description="Disordered" evidence="1">
    <location>
        <begin position="878"/>
        <end position="915"/>
    </location>
</feature>
<evidence type="ECO:0000313" key="3">
    <source>
        <dbReference type="Proteomes" id="UP000184388"/>
    </source>
</evidence>
<reference evidence="3" key="1">
    <citation type="submission" date="2016-11" db="EMBL/GenBank/DDBJ databases">
        <authorList>
            <person name="Jaros S."/>
            <person name="Januszkiewicz K."/>
            <person name="Wedrychowicz H."/>
        </authorList>
    </citation>
    <scope>NUCLEOTIDE SEQUENCE [LARGE SCALE GENOMIC DNA]</scope>
    <source>
        <strain evidence="3">CGMCC 4.3555</strain>
    </source>
</reference>
<feature type="region of interest" description="Disordered" evidence="1">
    <location>
        <begin position="482"/>
        <end position="532"/>
    </location>
</feature>
<evidence type="ECO:0000313" key="2">
    <source>
        <dbReference type="EMBL" id="SHN32310.1"/>
    </source>
</evidence>
<feature type="compositionally biased region" description="Polar residues" evidence="1">
    <location>
        <begin position="1010"/>
        <end position="1020"/>
    </location>
</feature>
<accession>A0A9X8N993</accession>
<dbReference type="EMBL" id="FRBK01000036">
    <property type="protein sequence ID" value="SHN32310.1"/>
    <property type="molecule type" value="Genomic_DNA"/>
</dbReference>